<evidence type="ECO:0000256" key="11">
    <source>
        <dbReference type="SAM" id="MobiDB-lite"/>
    </source>
</evidence>
<dbReference type="GO" id="GO:0005789">
    <property type="term" value="C:endoplasmic reticulum membrane"/>
    <property type="evidence" value="ECO:0007669"/>
    <property type="project" value="UniProtKB-SubCell"/>
</dbReference>
<accession>A0A2N5UE66</accession>
<proteinExistence type="inferred from homology"/>
<keyword evidence="9 10" id="KW-0472">Membrane</keyword>
<dbReference type="PANTHER" id="PTHR14467:SF0">
    <property type="entry name" value="PROTEIN ARV1"/>
    <property type="match status" value="1"/>
</dbReference>
<dbReference type="GO" id="GO:0032366">
    <property type="term" value="P:intracellular sterol transport"/>
    <property type="evidence" value="ECO:0007669"/>
    <property type="project" value="UniProtKB-UniRule"/>
</dbReference>
<keyword evidence="10" id="KW-0746">Sphingolipid metabolism</keyword>
<feature type="transmembrane region" description="Helical" evidence="10">
    <location>
        <begin position="174"/>
        <end position="193"/>
    </location>
</feature>
<keyword evidence="5 10" id="KW-0256">Endoplasmic reticulum</keyword>
<evidence type="ECO:0000256" key="1">
    <source>
        <dbReference type="ARBA" id="ARBA00004477"/>
    </source>
</evidence>
<organism evidence="12 13">
    <name type="scientific">Puccinia coronata f. sp. avenae</name>
    <dbReference type="NCBI Taxonomy" id="200324"/>
    <lineage>
        <taxon>Eukaryota</taxon>
        <taxon>Fungi</taxon>
        <taxon>Dikarya</taxon>
        <taxon>Basidiomycota</taxon>
        <taxon>Pucciniomycotina</taxon>
        <taxon>Pucciniomycetes</taxon>
        <taxon>Pucciniales</taxon>
        <taxon>Pucciniaceae</taxon>
        <taxon>Puccinia</taxon>
    </lineage>
</organism>
<dbReference type="Proteomes" id="UP000235388">
    <property type="component" value="Unassembled WGS sequence"/>
</dbReference>
<feature type="transmembrane region" description="Helical" evidence="10">
    <location>
        <begin position="213"/>
        <end position="237"/>
    </location>
</feature>
<evidence type="ECO:0000256" key="6">
    <source>
        <dbReference type="ARBA" id="ARBA00022989"/>
    </source>
</evidence>
<gene>
    <name evidence="12" type="ORF">PCANC_16093</name>
</gene>
<evidence type="ECO:0000256" key="2">
    <source>
        <dbReference type="ARBA" id="ARBA00009187"/>
    </source>
</evidence>
<evidence type="ECO:0000313" key="12">
    <source>
        <dbReference type="EMBL" id="PLW36027.1"/>
    </source>
</evidence>
<evidence type="ECO:0000256" key="4">
    <source>
        <dbReference type="ARBA" id="ARBA00022692"/>
    </source>
</evidence>
<feature type="region of interest" description="Disordered" evidence="11">
    <location>
        <begin position="100"/>
        <end position="124"/>
    </location>
</feature>
<evidence type="ECO:0000313" key="13">
    <source>
        <dbReference type="Proteomes" id="UP000235388"/>
    </source>
</evidence>
<dbReference type="AlphaFoldDB" id="A0A2N5UE66"/>
<keyword evidence="4 10" id="KW-0812">Transmembrane</keyword>
<comment type="caution">
    <text evidence="12">The sequence shown here is derived from an EMBL/GenBank/DDBJ whole genome shotgun (WGS) entry which is preliminary data.</text>
</comment>
<comment type="function">
    <text evidence="10">Mediator of sterol homeostasis involved in sterol uptake, trafficking and distribution into membranes.</text>
</comment>
<dbReference type="GO" id="GO:0016125">
    <property type="term" value="P:sterol metabolic process"/>
    <property type="evidence" value="ECO:0007669"/>
    <property type="project" value="UniProtKB-UniRule"/>
</dbReference>
<evidence type="ECO:0000256" key="8">
    <source>
        <dbReference type="ARBA" id="ARBA00023098"/>
    </source>
</evidence>
<keyword evidence="8 10" id="KW-0443">Lipid metabolism</keyword>
<reference evidence="12 13" key="1">
    <citation type="submission" date="2017-11" db="EMBL/GenBank/DDBJ databases">
        <title>De novo assembly and phasing of dikaryotic genomes from two isolates of Puccinia coronata f. sp. avenae, the causal agent of oat crown rust.</title>
        <authorList>
            <person name="Miller M.E."/>
            <person name="Zhang Y."/>
            <person name="Omidvar V."/>
            <person name="Sperschneider J."/>
            <person name="Schwessinger B."/>
            <person name="Raley C."/>
            <person name="Palmer J.M."/>
            <person name="Garnica D."/>
            <person name="Upadhyaya N."/>
            <person name="Rathjen J."/>
            <person name="Taylor J.M."/>
            <person name="Park R.F."/>
            <person name="Dodds P.N."/>
            <person name="Hirsch C.D."/>
            <person name="Kianian S.F."/>
            <person name="Figueroa M."/>
        </authorList>
    </citation>
    <scope>NUCLEOTIDE SEQUENCE [LARGE SCALE GENOMIC DNA]</scope>
    <source>
        <strain evidence="12">12NC29</strain>
    </source>
</reference>
<keyword evidence="10" id="KW-0333">Golgi apparatus</keyword>
<evidence type="ECO:0000256" key="9">
    <source>
        <dbReference type="ARBA" id="ARBA00023136"/>
    </source>
</evidence>
<protein>
    <recommendedName>
        <fullName evidence="10">Protein ARV</fullName>
    </recommendedName>
</protein>
<comment type="function">
    <text evidence="10">Regulates also the sphingolipid metabolism.</text>
</comment>
<dbReference type="OrthoDB" id="2499182at2759"/>
<dbReference type="GO" id="GO:0097036">
    <property type="term" value="P:regulation of plasma membrane sterol distribution"/>
    <property type="evidence" value="ECO:0007669"/>
    <property type="project" value="UniProtKB-UniRule"/>
</dbReference>
<keyword evidence="3 10" id="KW-0813">Transport</keyword>
<evidence type="ECO:0000256" key="10">
    <source>
        <dbReference type="RuleBase" id="RU368065"/>
    </source>
</evidence>
<name>A0A2N5UE66_9BASI</name>
<dbReference type="GO" id="GO:0032541">
    <property type="term" value="C:cortical endoplasmic reticulum"/>
    <property type="evidence" value="ECO:0007669"/>
    <property type="project" value="TreeGrafter"/>
</dbReference>
<dbReference type="InterPro" id="IPR007290">
    <property type="entry name" value="Arv1"/>
</dbReference>
<dbReference type="EMBL" id="PGCJ01000246">
    <property type="protein sequence ID" value="PLW36027.1"/>
    <property type="molecule type" value="Genomic_DNA"/>
</dbReference>
<comment type="similarity">
    <text evidence="2 10">Belongs to the ARV1 family.</text>
</comment>
<keyword evidence="6 10" id="KW-1133">Transmembrane helix</keyword>
<evidence type="ECO:0000256" key="3">
    <source>
        <dbReference type="ARBA" id="ARBA00022448"/>
    </source>
</evidence>
<dbReference type="Pfam" id="PF04161">
    <property type="entry name" value="Arv1"/>
    <property type="match status" value="1"/>
</dbReference>
<evidence type="ECO:0000256" key="5">
    <source>
        <dbReference type="ARBA" id="ARBA00022824"/>
    </source>
</evidence>
<keyword evidence="13" id="KW-1185">Reference proteome</keyword>
<dbReference type="GO" id="GO:0000139">
    <property type="term" value="C:Golgi membrane"/>
    <property type="evidence" value="ECO:0007669"/>
    <property type="project" value="UniProtKB-SubCell"/>
</dbReference>
<dbReference type="STRING" id="200324.A0A2N5UE66"/>
<comment type="caution">
    <text evidence="10">Lacks conserved residue(s) required for the propagation of feature annotation.</text>
</comment>
<evidence type="ECO:0000256" key="7">
    <source>
        <dbReference type="ARBA" id="ARBA00023055"/>
    </source>
</evidence>
<sequence>MDGRYADNSASHAEQSEAHRAAMCSNRCVTCGVPAKYLFTEYGHDNFVLEICSKCKRFIDPYIEQSSILLVLDLFLLKPQVYSHLLFNLNYAFQSFHSQTPAHPKQGHASKKKKSRKSASAIQPRRNRITRFHSKSPLLIYSLILILESCLQALDDLHPDDPFLQSKPVTRVLTKLSGLVFHIFSLVLTATIIARLKYGQTRHGRSNLSKKDILNAIQGIIISFFPGIVLCFTIIIFQNSYGTRSPPPLFSPAQNVHLSQFMSWVARQTGYDISEIFDGLVGIDMDQLGSTKMKQFLIRNLMGSLSSSIGISVAFDQPWAFGFAVLSCCSLQKRLLLHILHGIPILLPN</sequence>
<dbReference type="PANTHER" id="PTHR14467">
    <property type="entry name" value="ARV1"/>
    <property type="match status" value="1"/>
</dbReference>
<feature type="compositionally biased region" description="Basic residues" evidence="11">
    <location>
        <begin position="105"/>
        <end position="117"/>
    </location>
</feature>
<keyword evidence="7 10" id="KW-0445">Lipid transport</keyword>
<dbReference type="GO" id="GO:0006665">
    <property type="term" value="P:sphingolipid metabolic process"/>
    <property type="evidence" value="ECO:0007669"/>
    <property type="project" value="UniProtKB-UniRule"/>
</dbReference>
<comment type="subcellular location">
    <subcellularLocation>
        <location evidence="1 10">Endoplasmic reticulum membrane</location>
        <topology evidence="1 10">Multi-pass membrane protein</topology>
    </subcellularLocation>
    <subcellularLocation>
        <location evidence="10">Golgi apparatus membrane</location>
        <topology evidence="10">Multi-pass membrane protein</topology>
    </subcellularLocation>
</comment>